<name>A0A699H696_TANCI</name>
<dbReference type="InterPro" id="IPR000477">
    <property type="entry name" value="RT_dom"/>
</dbReference>
<dbReference type="InterPro" id="IPR043502">
    <property type="entry name" value="DNA/RNA_pol_sf"/>
</dbReference>
<dbReference type="SUPFAM" id="SSF56672">
    <property type="entry name" value="DNA/RNA polymerases"/>
    <property type="match status" value="1"/>
</dbReference>
<dbReference type="Pfam" id="PF13966">
    <property type="entry name" value="zf-RVT"/>
    <property type="match status" value="1"/>
</dbReference>
<proteinExistence type="predicted"/>
<dbReference type="Pfam" id="PF00078">
    <property type="entry name" value="RVT_1"/>
    <property type="match status" value="1"/>
</dbReference>
<organism evidence="2">
    <name type="scientific">Tanacetum cinerariifolium</name>
    <name type="common">Dalmatian daisy</name>
    <name type="synonym">Chrysanthemum cinerariifolium</name>
    <dbReference type="NCBI Taxonomy" id="118510"/>
    <lineage>
        <taxon>Eukaryota</taxon>
        <taxon>Viridiplantae</taxon>
        <taxon>Streptophyta</taxon>
        <taxon>Embryophyta</taxon>
        <taxon>Tracheophyta</taxon>
        <taxon>Spermatophyta</taxon>
        <taxon>Magnoliopsida</taxon>
        <taxon>eudicotyledons</taxon>
        <taxon>Gunneridae</taxon>
        <taxon>Pentapetalae</taxon>
        <taxon>asterids</taxon>
        <taxon>campanulids</taxon>
        <taxon>Asterales</taxon>
        <taxon>Asteraceae</taxon>
        <taxon>Asteroideae</taxon>
        <taxon>Anthemideae</taxon>
        <taxon>Anthemidinae</taxon>
        <taxon>Tanacetum</taxon>
    </lineage>
</organism>
<gene>
    <name evidence="2" type="ORF">Tci_317606</name>
</gene>
<dbReference type="AlphaFoldDB" id="A0A699H696"/>
<sequence>MLKDIDILIDEKKVDQELLNKRMNVINSIHDLEKLEATEIAQKAKINPCSSRLMLEGQFSNKLRADQSIDLESNVTIEEIKRAVWDCEVADAVSFFYISGNFPKGGNFSFIALIPKMQDAKVVKDYKLISLIGSLYKIIAKILANRLVGGFGRAYDSVRWDYLDDVLNKFRFGSKWRNWIHNCLNSSKGSILVNGSPTREFQFRKGLKQGDPLSLFLFLLIMESLHLSFQNLVNEGLFKGVSDISYLHLSYLFYADDVIFMGEWSVSNINTLVQALDCFYKASGLRMNLKKSKLMGISVEDEIVSRAASKMGCCTLTIPLLYLGVKVGGSMSRIKAWDEIEAKLHSRLSKWKMKTLPSGADKMAHNDTTFSLHRQPMDGVEMKQFRALSIVIEGVLLHDMVDRCKWTLEGSGEFSVASARKFIDNSRLIGSPKKTRWIKMVPIKVNILAWKVQFDLLPTRLNLSCRGIEIQNICCPICNKQVESMNHLFFACSLTRDIYRKIALWWEYIPSFTLMKSGWLGFVPSGLVRNIKSCWKGYIMLCGGRCGIITTRLFLILGVHPRRFYLMI</sequence>
<dbReference type="PANTHER" id="PTHR33116:SF78">
    <property type="entry name" value="OS12G0587133 PROTEIN"/>
    <property type="match status" value="1"/>
</dbReference>
<comment type="caution">
    <text evidence="2">The sequence shown here is derived from an EMBL/GenBank/DDBJ whole genome shotgun (WGS) entry which is preliminary data.</text>
</comment>
<keyword evidence="2" id="KW-0808">Transferase</keyword>
<feature type="domain" description="Reverse transcriptase" evidence="1">
    <location>
        <begin position="1"/>
        <end position="327"/>
    </location>
</feature>
<keyword evidence="2" id="KW-0695">RNA-directed DNA polymerase</keyword>
<dbReference type="PROSITE" id="PS50878">
    <property type="entry name" value="RT_POL"/>
    <property type="match status" value="1"/>
</dbReference>
<accession>A0A699H696</accession>
<dbReference type="EMBL" id="BKCJ010109383">
    <property type="protein sequence ID" value="GEX45631.1"/>
    <property type="molecule type" value="Genomic_DNA"/>
</dbReference>
<dbReference type="PANTHER" id="PTHR33116">
    <property type="entry name" value="REVERSE TRANSCRIPTASE ZINC-BINDING DOMAIN-CONTAINING PROTEIN-RELATED-RELATED"/>
    <property type="match status" value="1"/>
</dbReference>
<keyword evidence="2" id="KW-0548">Nucleotidyltransferase</keyword>
<evidence type="ECO:0000259" key="1">
    <source>
        <dbReference type="PROSITE" id="PS50878"/>
    </source>
</evidence>
<protein>
    <submittedName>
        <fullName evidence="2">RNA-directed DNA polymerase, eukaryota</fullName>
    </submittedName>
</protein>
<dbReference type="InterPro" id="IPR026960">
    <property type="entry name" value="RVT-Znf"/>
</dbReference>
<reference evidence="2" key="1">
    <citation type="journal article" date="2019" name="Sci. Rep.">
        <title>Draft genome of Tanacetum cinerariifolium, the natural source of mosquito coil.</title>
        <authorList>
            <person name="Yamashiro T."/>
            <person name="Shiraishi A."/>
            <person name="Satake H."/>
            <person name="Nakayama K."/>
        </authorList>
    </citation>
    <scope>NUCLEOTIDE SEQUENCE</scope>
</reference>
<evidence type="ECO:0000313" key="2">
    <source>
        <dbReference type="EMBL" id="GEX45631.1"/>
    </source>
</evidence>
<dbReference type="GO" id="GO:0003964">
    <property type="term" value="F:RNA-directed DNA polymerase activity"/>
    <property type="evidence" value="ECO:0007669"/>
    <property type="project" value="UniProtKB-KW"/>
</dbReference>